<evidence type="ECO:0000256" key="5">
    <source>
        <dbReference type="ARBA" id="ARBA00022741"/>
    </source>
</evidence>
<keyword evidence="3" id="KW-0597">Phosphoprotein</keyword>
<evidence type="ECO:0000256" key="12">
    <source>
        <dbReference type="SAM" id="MobiDB-lite"/>
    </source>
</evidence>
<dbReference type="PANTHER" id="PTHR23086:SF8">
    <property type="entry name" value="PHOSPHATIDYLINOSITOL 5-PHOSPHATE 4-KINASE, ISOFORM A"/>
    <property type="match status" value="1"/>
</dbReference>
<evidence type="ECO:0000259" key="13">
    <source>
        <dbReference type="PROSITE" id="PS51455"/>
    </source>
</evidence>
<dbReference type="Pfam" id="PF01504">
    <property type="entry name" value="PIP5K"/>
    <property type="match status" value="1"/>
</dbReference>
<organism evidence="14 15">
    <name type="scientific">Boothiomyces macroporosus</name>
    <dbReference type="NCBI Taxonomy" id="261099"/>
    <lineage>
        <taxon>Eukaryota</taxon>
        <taxon>Fungi</taxon>
        <taxon>Fungi incertae sedis</taxon>
        <taxon>Chytridiomycota</taxon>
        <taxon>Chytridiomycota incertae sedis</taxon>
        <taxon>Chytridiomycetes</taxon>
        <taxon>Rhizophydiales</taxon>
        <taxon>Terramycetaceae</taxon>
        <taxon>Boothiomyces</taxon>
    </lineage>
</organism>
<dbReference type="GO" id="GO:0005524">
    <property type="term" value="F:ATP binding"/>
    <property type="evidence" value="ECO:0007669"/>
    <property type="project" value="UniProtKB-UniRule"/>
</dbReference>
<keyword evidence="15" id="KW-1185">Reference proteome</keyword>
<dbReference type="SUPFAM" id="SSF56104">
    <property type="entry name" value="SAICAR synthase-like"/>
    <property type="match status" value="1"/>
</dbReference>
<sequence>MAVSTDNKNVADQVVDKLPKDHIVPGAIEIEDIRKHPEILPLNDSMSRKKSHKRNEPYSAASYQESPVARAETYSPGNSPTKNARLPRQKSDREVLVGTPVKEGHANYMLMYDMLTGIRISVSRCNAKPARDLVEADYTAAHKLAFDVTGNEMTPSSKYDFKFKDYCPWVFRMIRECFHVDANEYLLSLTGKYVLSELVSSGKSGSFFYYSQDYRFIIKTIHHSEHKFMLKILNHYYSHVKNHPHTLLSRIFGLHRVKLPGNKKIHFVVMGNVFPPNKDIHEVYDLKGSTLGREISEEEAKNPRAVMKDKNWMNRNRRLQLGPEKRALFEKQMQIDVKDHIRDQTLSVFEPNADTLSRRATAPNRLSKAQIMRDSSVLSDIVQLGPSTSKLPDQVPTE</sequence>
<dbReference type="PANTHER" id="PTHR23086">
    <property type="entry name" value="PHOSPHATIDYLINOSITOL-4-PHOSPHATE 5-KINASE"/>
    <property type="match status" value="1"/>
</dbReference>
<evidence type="ECO:0000256" key="6">
    <source>
        <dbReference type="ARBA" id="ARBA00022777"/>
    </source>
</evidence>
<dbReference type="AlphaFoldDB" id="A0AAD5YAZ8"/>
<evidence type="ECO:0000256" key="10">
    <source>
        <dbReference type="ARBA" id="ARBA00082306"/>
    </source>
</evidence>
<evidence type="ECO:0000256" key="2">
    <source>
        <dbReference type="ARBA" id="ARBA00012172"/>
    </source>
</evidence>
<proteinExistence type="predicted"/>
<dbReference type="SMART" id="SM00330">
    <property type="entry name" value="PIPKc"/>
    <property type="match status" value="1"/>
</dbReference>
<dbReference type="InterPro" id="IPR002498">
    <property type="entry name" value="PInositol-4-P-4/5-kinase_core"/>
</dbReference>
<dbReference type="InterPro" id="IPR027483">
    <property type="entry name" value="PInositol-4-P-4/5-kinase_C_sf"/>
</dbReference>
<evidence type="ECO:0000313" key="15">
    <source>
        <dbReference type="Proteomes" id="UP001210925"/>
    </source>
</evidence>
<dbReference type="PROSITE" id="PS51455">
    <property type="entry name" value="PIPK"/>
    <property type="match status" value="1"/>
</dbReference>
<evidence type="ECO:0000313" key="14">
    <source>
        <dbReference type="EMBL" id="KAJ3261764.1"/>
    </source>
</evidence>
<evidence type="ECO:0000256" key="7">
    <source>
        <dbReference type="ARBA" id="ARBA00022840"/>
    </source>
</evidence>
<dbReference type="InterPro" id="IPR023610">
    <property type="entry name" value="PInositol-4/5-P-5/4-kinase"/>
</dbReference>
<keyword evidence="6 11" id="KW-0418">Kinase</keyword>
<dbReference type="Gene3D" id="3.30.800.10">
    <property type="entry name" value="Phosphatidylinositol Phosphate Kinase II Beta"/>
    <property type="match status" value="1"/>
</dbReference>
<accession>A0AAD5YAZ8</accession>
<evidence type="ECO:0000256" key="11">
    <source>
        <dbReference type="PROSITE-ProRule" id="PRU00781"/>
    </source>
</evidence>
<feature type="domain" description="PIPK" evidence="13">
    <location>
        <begin position="102"/>
        <end position="398"/>
    </location>
</feature>
<comment type="caution">
    <text evidence="14">The sequence shown here is derived from an EMBL/GenBank/DDBJ whole genome shotgun (WGS) entry which is preliminary data.</text>
</comment>
<evidence type="ECO:0000256" key="9">
    <source>
        <dbReference type="ARBA" id="ARBA00080374"/>
    </source>
</evidence>
<keyword evidence="7 11" id="KW-0067">ATP-binding</keyword>
<dbReference type="EMBL" id="JADGKB010000004">
    <property type="protein sequence ID" value="KAJ3261764.1"/>
    <property type="molecule type" value="Genomic_DNA"/>
</dbReference>
<dbReference type="GO" id="GO:0005886">
    <property type="term" value="C:plasma membrane"/>
    <property type="evidence" value="ECO:0007669"/>
    <property type="project" value="TreeGrafter"/>
</dbReference>
<evidence type="ECO:0000256" key="3">
    <source>
        <dbReference type="ARBA" id="ARBA00022553"/>
    </source>
</evidence>
<evidence type="ECO:0000256" key="4">
    <source>
        <dbReference type="ARBA" id="ARBA00022679"/>
    </source>
</evidence>
<evidence type="ECO:0000256" key="8">
    <source>
        <dbReference type="ARBA" id="ARBA00078403"/>
    </source>
</evidence>
<dbReference type="FunFam" id="3.30.800.10:FF:000009">
    <property type="entry name" value="Phosphatidylinositol 4-phosphate 5-kinase its3"/>
    <property type="match status" value="1"/>
</dbReference>
<keyword evidence="5 11" id="KW-0547">Nucleotide-binding</keyword>
<dbReference type="GO" id="GO:0046854">
    <property type="term" value="P:phosphatidylinositol phosphate biosynthetic process"/>
    <property type="evidence" value="ECO:0007669"/>
    <property type="project" value="TreeGrafter"/>
</dbReference>
<gene>
    <name evidence="14" type="primary">MSS4</name>
    <name evidence="14" type="ORF">HK103_004715</name>
</gene>
<dbReference type="EC" id="2.7.1.68" evidence="2"/>
<dbReference type="Proteomes" id="UP001210925">
    <property type="component" value="Unassembled WGS sequence"/>
</dbReference>
<evidence type="ECO:0000256" key="1">
    <source>
        <dbReference type="ARBA" id="ARBA00000444"/>
    </source>
</evidence>
<keyword evidence="4 11" id="KW-0808">Transferase</keyword>
<reference evidence="14" key="1">
    <citation type="submission" date="2020-05" db="EMBL/GenBank/DDBJ databases">
        <title>Phylogenomic resolution of chytrid fungi.</title>
        <authorList>
            <person name="Stajich J.E."/>
            <person name="Amses K."/>
            <person name="Simmons R."/>
            <person name="Seto K."/>
            <person name="Myers J."/>
            <person name="Bonds A."/>
            <person name="Quandt C.A."/>
            <person name="Barry K."/>
            <person name="Liu P."/>
            <person name="Grigoriev I."/>
            <person name="Longcore J.E."/>
            <person name="James T.Y."/>
        </authorList>
    </citation>
    <scope>NUCLEOTIDE SEQUENCE</scope>
    <source>
        <strain evidence="14">PLAUS21</strain>
    </source>
</reference>
<feature type="region of interest" description="Disordered" evidence="12">
    <location>
        <begin position="34"/>
        <end position="94"/>
    </location>
</feature>
<comment type="catalytic activity">
    <reaction evidence="1">
        <text>a 1,2-diacyl-sn-glycero-3-phospho-(1D-myo-inositol 4-phosphate) + ATP = a 1,2-diacyl-sn-glycero-3-phospho-(1D-myo-inositol-4,5-bisphosphate) + ADP + H(+)</text>
        <dbReference type="Rhea" id="RHEA:14425"/>
        <dbReference type="ChEBI" id="CHEBI:15378"/>
        <dbReference type="ChEBI" id="CHEBI:30616"/>
        <dbReference type="ChEBI" id="CHEBI:58178"/>
        <dbReference type="ChEBI" id="CHEBI:58456"/>
        <dbReference type="ChEBI" id="CHEBI:456216"/>
        <dbReference type="EC" id="2.7.1.68"/>
    </reaction>
</comment>
<protein>
    <recommendedName>
        <fullName evidence="2">1-phosphatidylinositol-4-phosphate 5-kinase</fullName>
        <ecNumber evidence="2">2.7.1.68</ecNumber>
    </recommendedName>
    <alternativeName>
        <fullName evidence="10">1-phosphatidylinositol 4-phosphate kinase</fullName>
    </alternativeName>
    <alternativeName>
        <fullName evidence="8">Diphosphoinositide kinase</fullName>
    </alternativeName>
    <alternativeName>
        <fullName evidence="9">PIP5K</fullName>
    </alternativeName>
</protein>
<dbReference type="InterPro" id="IPR027484">
    <property type="entry name" value="PInositol-4-P-5-kinase_N"/>
</dbReference>
<dbReference type="GO" id="GO:0016308">
    <property type="term" value="F:1-phosphatidylinositol-4-phosphate 5-kinase activity"/>
    <property type="evidence" value="ECO:0007669"/>
    <property type="project" value="UniProtKB-EC"/>
</dbReference>
<dbReference type="Gene3D" id="3.30.810.10">
    <property type="entry name" value="2-Layer Sandwich"/>
    <property type="match status" value="1"/>
</dbReference>
<name>A0AAD5YAZ8_9FUNG</name>